<dbReference type="EMBL" id="LN890280">
    <property type="protein sequence ID" value="CUR51554.1"/>
    <property type="molecule type" value="Genomic_DNA"/>
</dbReference>
<name>A0A128A2G7_9ARCH</name>
<dbReference type="Proteomes" id="UP000196239">
    <property type="component" value="Chromosome 1"/>
</dbReference>
<dbReference type="KEGG" id="ndv:NDEV_0789"/>
<organism evidence="1 2">
    <name type="scientific">Nitrosotalea devaniterrae</name>
    <dbReference type="NCBI Taxonomy" id="1078905"/>
    <lineage>
        <taxon>Archaea</taxon>
        <taxon>Nitrososphaerota</taxon>
        <taxon>Nitrososphaeria</taxon>
        <taxon>Nitrosotaleales</taxon>
        <taxon>Nitrosotaleaceae</taxon>
        <taxon>Nitrosotalea</taxon>
    </lineage>
</organism>
<accession>A0A128A2G7</accession>
<evidence type="ECO:0000313" key="1">
    <source>
        <dbReference type="EMBL" id="CUR51554.1"/>
    </source>
</evidence>
<protein>
    <submittedName>
        <fullName evidence="1">Uncharacterized protein</fullName>
    </submittedName>
</protein>
<evidence type="ECO:0000313" key="2">
    <source>
        <dbReference type="Proteomes" id="UP000196239"/>
    </source>
</evidence>
<dbReference type="AlphaFoldDB" id="A0A128A2G7"/>
<gene>
    <name evidence="1" type="ORF">NDEV_0789</name>
</gene>
<sequence>MIHTQVCIHDIEIKSSMQVVEVSLDEMWDTIEAFGIKRELLDPRNRLSYRTIHDLYLTIKIRKSLSNFEVV</sequence>
<proteinExistence type="predicted"/>
<reference evidence="2" key="1">
    <citation type="submission" date="2015-10" db="EMBL/GenBank/DDBJ databases">
        <authorList>
            <person name="Lehtovirta-Morley L.E."/>
            <person name="Vieille C."/>
        </authorList>
    </citation>
    <scope>NUCLEOTIDE SEQUENCE [LARGE SCALE GENOMIC DNA]</scope>
</reference>
<keyword evidence="2" id="KW-1185">Reference proteome</keyword>